<dbReference type="WBParaSite" id="RSKR_0000913000.1">
    <property type="protein sequence ID" value="RSKR_0000913000.1"/>
    <property type="gene ID" value="RSKR_0000913000"/>
</dbReference>
<protein>
    <submittedName>
        <fullName evidence="2">Uncharacterized protein</fullName>
    </submittedName>
</protein>
<proteinExistence type="predicted"/>
<evidence type="ECO:0000313" key="2">
    <source>
        <dbReference type="WBParaSite" id="RSKR_0000913000.1"/>
    </source>
</evidence>
<organism evidence="1 2">
    <name type="scientific">Rhabditophanes sp. KR3021</name>
    <dbReference type="NCBI Taxonomy" id="114890"/>
    <lineage>
        <taxon>Eukaryota</taxon>
        <taxon>Metazoa</taxon>
        <taxon>Ecdysozoa</taxon>
        <taxon>Nematoda</taxon>
        <taxon>Chromadorea</taxon>
        <taxon>Rhabditida</taxon>
        <taxon>Tylenchina</taxon>
        <taxon>Panagrolaimomorpha</taxon>
        <taxon>Strongyloidoidea</taxon>
        <taxon>Alloionematidae</taxon>
        <taxon>Rhabditophanes</taxon>
    </lineage>
</organism>
<reference evidence="2" key="1">
    <citation type="submission" date="2016-11" db="UniProtKB">
        <authorList>
            <consortium name="WormBaseParasite"/>
        </authorList>
    </citation>
    <scope>IDENTIFICATION</scope>
    <source>
        <strain evidence="2">KR3021</strain>
    </source>
</reference>
<dbReference type="Proteomes" id="UP000095286">
    <property type="component" value="Unplaced"/>
</dbReference>
<sequence>MDSSDNFSWNNYANSTNDSSIKRKNRMSMKEVFIDTCQDINRTLNEIAKTLANSKPVSYSNKRSKGYSISSNKSPDRSSTKRRSITVHDSLNDSQMITLNSSTVVAAMESSSELVTSISEKSYTNNDSLYSTASSISVSTAYEMAEAVEEQCKDQKHSVNEDISTISDVKIESISSKAELINSEFSCSVILDEPCFVIKTN</sequence>
<evidence type="ECO:0000313" key="1">
    <source>
        <dbReference type="Proteomes" id="UP000095286"/>
    </source>
</evidence>
<accession>A0AC35UA57</accession>
<name>A0AC35UA57_9BILA</name>